<sequence>MQKRKNLKCFQKILFSVCTFFSVFLIFSCKSPVQLEQVEPLKLIDGGSPVIVYIPVSASKTFVEYAMTDFFDFSQKNVQSIVSRMENIALALDSDEKIQIAVEGSFPKAGIKMAFSEKKGWNTQIIKGTSFPFAVYSSAAVPFKVAFPDSKTFVASENVSKMLARYEREQNIFEFGENGKNSQDSLSDEIYDFLTDNNASQIRFYSQNPGNLFGKIVGKTINLGLKSLSGSLEASKADEKFALVLNLELSNPAIAKAAVKMLKVALFPIPAKIVQKGASQIQLSDISLSYNQLGKILRQ</sequence>
<name>A0A1T4KFD8_9SPIR</name>
<dbReference type="GeneID" id="303366407"/>
<protein>
    <recommendedName>
        <fullName evidence="2">Outer membrane-associated lipoprotein TP0453 domain-containing protein</fullName>
    </recommendedName>
</protein>
<feature type="signal peptide" evidence="1">
    <location>
        <begin position="1"/>
        <end position="21"/>
    </location>
</feature>
<organism evidence="3 4">
    <name type="scientific">Treponema berlinense</name>
    <dbReference type="NCBI Taxonomy" id="225004"/>
    <lineage>
        <taxon>Bacteria</taxon>
        <taxon>Pseudomonadati</taxon>
        <taxon>Spirochaetota</taxon>
        <taxon>Spirochaetia</taxon>
        <taxon>Spirochaetales</taxon>
        <taxon>Treponemataceae</taxon>
        <taxon>Treponema</taxon>
    </lineage>
</organism>
<dbReference type="Proteomes" id="UP000190395">
    <property type="component" value="Unassembled WGS sequence"/>
</dbReference>
<accession>A0A1T4KFD8</accession>
<feature type="domain" description="Outer membrane-associated lipoprotein TP0453" evidence="2">
    <location>
        <begin position="37"/>
        <end position="290"/>
    </location>
</feature>
<keyword evidence="1" id="KW-0732">Signal</keyword>
<evidence type="ECO:0000256" key="1">
    <source>
        <dbReference type="SAM" id="SignalP"/>
    </source>
</evidence>
<proteinExistence type="predicted"/>
<keyword evidence="4" id="KW-1185">Reference proteome</keyword>
<feature type="chain" id="PRO_5012391280" description="Outer membrane-associated lipoprotein TP0453 domain-containing protein" evidence="1">
    <location>
        <begin position="22"/>
        <end position="299"/>
    </location>
</feature>
<dbReference type="RefSeq" id="WP_078929818.1">
    <property type="nucleotide sequence ID" value="NZ_FUXC01000001.1"/>
</dbReference>
<dbReference type="Pfam" id="PF20740">
    <property type="entry name" value="TP0453"/>
    <property type="match status" value="1"/>
</dbReference>
<dbReference type="EMBL" id="FUXC01000001">
    <property type="protein sequence ID" value="SJZ41139.1"/>
    <property type="molecule type" value="Genomic_DNA"/>
</dbReference>
<dbReference type="InterPro" id="IPR049340">
    <property type="entry name" value="TP0453"/>
</dbReference>
<evidence type="ECO:0000259" key="2">
    <source>
        <dbReference type="Pfam" id="PF20740"/>
    </source>
</evidence>
<dbReference type="STRING" id="225004.SAMN02745152_00127"/>
<dbReference type="PROSITE" id="PS51257">
    <property type="entry name" value="PROKAR_LIPOPROTEIN"/>
    <property type="match status" value="1"/>
</dbReference>
<evidence type="ECO:0000313" key="4">
    <source>
        <dbReference type="Proteomes" id="UP000190395"/>
    </source>
</evidence>
<dbReference type="AlphaFoldDB" id="A0A1T4KFD8"/>
<dbReference type="OrthoDB" id="9985688at2"/>
<reference evidence="3 4" key="1">
    <citation type="submission" date="2017-02" db="EMBL/GenBank/DDBJ databases">
        <authorList>
            <person name="Peterson S.W."/>
        </authorList>
    </citation>
    <scope>NUCLEOTIDE SEQUENCE [LARGE SCALE GENOMIC DNA]</scope>
    <source>
        <strain evidence="3 4">ATCC BAA-909</strain>
    </source>
</reference>
<evidence type="ECO:0000313" key="3">
    <source>
        <dbReference type="EMBL" id="SJZ41139.1"/>
    </source>
</evidence>
<gene>
    <name evidence="3" type="ORF">SAMN02745152_00127</name>
</gene>